<keyword evidence="2" id="KW-1185">Reference proteome</keyword>
<evidence type="ECO:0000313" key="1">
    <source>
        <dbReference type="EMBL" id="QLH02871.1"/>
    </source>
</evidence>
<dbReference type="KEGG" id="ncl:C5F47_04565"/>
<dbReference type="AlphaFoldDB" id="A0A7D5M0J2"/>
<sequence>MVIAIVLILLFVIVGISIALPPLLKYADDEARQAAYNNVPEKYRMMCNTPSELEIIFDRMDTISSDNLDTQAKGIYQSILWGNDIESCDVLYLYNQLDDNQKEKLLWLEISCTVSHCIP</sequence>
<protein>
    <submittedName>
        <fullName evidence="1">Uncharacterized protein</fullName>
    </submittedName>
</protein>
<accession>A0A7D5M0J2</accession>
<organism evidence="1 2">
    <name type="scientific">Nitrosopumilus cobalaminigenes</name>
    <dbReference type="NCBI Taxonomy" id="1470066"/>
    <lineage>
        <taxon>Archaea</taxon>
        <taxon>Nitrososphaerota</taxon>
        <taxon>Nitrososphaeria</taxon>
        <taxon>Nitrosopumilales</taxon>
        <taxon>Nitrosopumilaceae</taxon>
        <taxon>Nitrosopumilus</taxon>
    </lineage>
</organism>
<gene>
    <name evidence="1" type="ORF">C5F47_04565</name>
</gene>
<dbReference type="EMBL" id="CP026993">
    <property type="protein sequence ID" value="QLH02871.1"/>
    <property type="molecule type" value="Genomic_DNA"/>
</dbReference>
<name>A0A7D5M0J2_9ARCH</name>
<evidence type="ECO:0000313" key="2">
    <source>
        <dbReference type="Proteomes" id="UP000509771"/>
    </source>
</evidence>
<reference evidence="1 2" key="1">
    <citation type="submission" date="2018-02" db="EMBL/GenBank/DDBJ databases">
        <title>Complete genome of Nitrosopumilus cobalaminigenes HCA1.</title>
        <authorList>
            <person name="Qin W."/>
            <person name="Zheng Y."/>
            <person name="Stahl D.A."/>
        </authorList>
    </citation>
    <scope>NUCLEOTIDE SEQUENCE [LARGE SCALE GENOMIC DNA]</scope>
    <source>
        <strain evidence="1 2">HCA1</strain>
    </source>
</reference>
<dbReference type="Proteomes" id="UP000509771">
    <property type="component" value="Chromosome"/>
</dbReference>
<proteinExistence type="predicted"/>